<dbReference type="SUPFAM" id="SSF47240">
    <property type="entry name" value="Ferritin-like"/>
    <property type="match status" value="1"/>
</dbReference>
<organism evidence="2 3">
    <name type="scientific">Nocardia seriolae</name>
    <dbReference type="NCBI Taxonomy" id="37332"/>
    <lineage>
        <taxon>Bacteria</taxon>
        <taxon>Bacillati</taxon>
        <taxon>Actinomycetota</taxon>
        <taxon>Actinomycetes</taxon>
        <taxon>Mycobacteriales</taxon>
        <taxon>Nocardiaceae</taxon>
        <taxon>Nocardia</taxon>
    </lineage>
</organism>
<comment type="caution">
    <text evidence="2">The sequence shown here is derived from an EMBL/GenBank/DDBJ whole genome shotgun (WGS) entry which is preliminary data.</text>
</comment>
<accession>A0ABC9Z073</accession>
<reference evidence="2 3" key="2">
    <citation type="journal article" date="2016" name="Genome Announc.">
        <title>Draft Genome Sequence of Erythromycin- and Oxytetracycline-Sensitive Nocardia seriolae Strain U-1 (NBRC 110359).</title>
        <authorList>
            <person name="Imajoh M."/>
            <person name="Sukeda M."/>
            <person name="Shimizu M."/>
            <person name="Yamane J."/>
            <person name="Ohnishi K."/>
            <person name="Oshima S."/>
        </authorList>
    </citation>
    <scope>NUCLEOTIDE SEQUENCE [LARGE SCALE GENOMIC DNA]</scope>
    <source>
        <strain evidence="2 3">U-1</strain>
    </source>
</reference>
<keyword evidence="3" id="KW-1185">Reference proteome</keyword>
<evidence type="ECO:0000313" key="3">
    <source>
        <dbReference type="Proteomes" id="UP000037179"/>
    </source>
</evidence>
<dbReference type="InterPro" id="IPR009078">
    <property type="entry name" value="Ferritin-like_SF"/>
</dbReference>
<dbReference type="EMBL" id="BBYQ01000103">
    <property type="protein sequence ID" value="GAP31107.1"/>
    <property type="molecule type" value="Genomic_DNA"/>
</dbReference>
<evidence type="ECO:0000256" key="1">
    <source>
        <dbReference type="SAM" id="Phobius"/>
    </source>
</evidence>
<keyword evidence="1" id="KW-1133">Transmembrane helix</keyword>
<feature type="transmembrane region" description="Helical" evidence="1">
    <location>
        <begin position="171"/>
        <end position="191"/>
    </location>
</feature>
<dbReference type="Proteomes" id="UP000037179">
    <property type="component" value="Unassembled WGS sequence"/>
</dbReference>
<proteinExistence type="predicted"/>
<sequence length="349" mass="39540">MGTVTYVTSREALTMTSAPVKAEPTVEIARQYAEQLLLLSQGSVDKHFDPFTDIDWDNPDFAVTPNDRRWILPVSGDIFARHPWYQAQSEARKIAIGLWRQANIAKVGLQFETLLIGGMVQHTFKLRNGSPEFRYCTHEVIEECNHTLMFQEMVNRIGIDVPGMGPILKQLTYVIPALASLFPNLFFIAVLSGEEPIDHVQKAILRADEDVHPIMRGVMAIHIAEEARHISFAHEFLEHHVPRANPINKFVLSLAFPIVMWIGGRAIVIPPRAFFREFEIPREVRKEVFFGSAESQETFAGFFGDVRTLAKRIGLMNPVSKRVWKVLGIDGPTTRYRSEPDRPGQVRAA</sequence>
<keyword evidence="1" id="KW-0472">Membrane</keyword>
<name>A0ABC9Z073_9NOCA</name>
<reference evidence="3" key="1">
    <citation type="submission" date="2015-07" db="EMBL/GenBank/DDBJ databases">
        <title>Nocardia seriolae U-1 whole genome shotgun sequence.</title>
        <authorList>
            <person name="Imajoh M."/>
            <person name="Fukumoto Y."/>
            <person name="Sukeda M."/>
            <person name="Yamane J."/>
            <person name="Yamasaki K."/>
            <person name="Shimizu M."/>
            <person name="Ohnishi K."/>
            <person name="Oshima S."/>
        </authorList>
    </citation>
    <scope>NUCLEOTIDE SEQUENCE [LARGE SCALE GENOMIC DNA]</scope>
    <source>
        <strain evidence="3">U-1</strain>
    </source>
</reference>
<evidence type="ECO:0008006" key="4">
    <source>
        <dbReference type="Google" id="ProtNLM"/>
    </source>
</evidence>
<protein>
    <recommendedName>
        <fullName evidence="4">Diiron oxygenase</fullName>
    </recommendedName>
</protein>
<dbReference type="InterPro" id="IPR012348">
    <property type="entry name" value="RNR-like"/>
</dbReference>
<dbReference type="Pfam" id="PF11583">
    <property type="entry name" value="AurF"/>
    <property type="match status" value="1"/>
</dbReference>
<dbReference type="Gene3D" id="1.10.620.20">
    <property type="entry name" value="Ribonucleotide Reductase, subunit A"/>
    <property type="match status" value="1"/>
</dbReference>
<feature type="transmembrane region" description="Helical" evidence="1">
    <location>
        <begin position="250"/>
        <end position="268"/>
    </location>
</feature>
<dbReference type="AlphaFoldDB" id="A0ABC9Z073"/>
<dbReference type="InterPro" id="IPR025859">
    <property type="entry name" value="AurF/CmlI"/>
</dbReference>
<evidence type="ECO:0000313" key="2">
    <source>
        <dbReference type="EMBL" id="GAP31107.1"/>
    </source>
</evidence>
<gene>
    <name evidence="2" type="ORF">NSK11_contig00103-0028</name>
</gene>
<keyword evidence="1" id="KW-0812">Transmembrane</keyword>